<evidence type="ECO:0000256" key="10">
    <source>
        <dbReference type="ARBA" id="ARBA00023679"/>
    </source>
</evidence>
<dbReference type="InterPro" id="IPR000504">
    <property type="entry name" value="RRM_dom"/>
</dbReference>
<evidence type="ECO:0000313" key="14">
    <source>
        <dbReference type="Proteomes" id="UP000008743"/>
    </source>
</evidence>
<dbReference type="PANTHER" id="PTHR42904:SF6">
    <property type="entry name" value="NAD-CAPPED RNA HYDROLASE NUDT12"/>
    <property type="match status" value="1"/>
</dbReference>
<evidence type="ECO:0000313" key="13">
    <source>
        <dbReference type="EMBL" id="KJE92933.1"/>
    </source>
</evidence>
<feature type="region of interest" description="Disordered" evidence="11">
    <location>
        <begin position="823"/>
        <end position="865"/>
    </location>
</feature>
<dbReference type="SUPFAM" id="SSF55811">
    <property type="entry name" value="Nudix"/>
    <property type="match status" value="1"/>
</dbReference>
<name>A0A0D2WQ01_CAPO3</name>
<proteinExistence type="inferred from homology"/>
<comment type="catalytic activity">
    <reaction evidence="10">
        <text>a 5'-end NAD(+)-phospho-ribonucleoside in mRNA + H2O = a 5'-end phospho-adenosine-phospho-ribonucleoside in mRNA + beta-nicotinamide D-ribonucleotide + 2 H(+)</text>
        <dbReference type="Rhea" id="RHEA:60876"/>
        <dbReference type="Rhea" id="RHEA-COMP:15698"/>
        <dbReference type="Rhea" id="RHEA-COMP:15719"/>
        <dbReference type="ChEBI" id="CHEBI:14649"/>
        <dbReference type="ChEBI" id="CHEBI:15377"/>
        <dbReference type="ChEBI" id="CHEBI:15378"/>
        <dbReference type="ChEBI" id="CHEBI:144029"/>
        <dbReference type="ChEBI" id="CHEBI:144051"/>
    </reaction>
    <physiologicalReaction direction="left-to-right" evidence="10">
        <dbReference type="Rhea" id="RHEA:60877"/>
    </physiologicalReaction>
</comment>
<dbReference type="eggNOG" id="KOG3084">
    <property type="taxonomic scope" value="Eukaryota"/>
</dbReference>
<gene>
    <name evidence="13" type="ORF">CAOG_009710</name>
</gene>
<dbReference type="EMBL" id="KE346364">
    <property type="protein sequence ID" value="KJE92933.1"/>
    <property type="molecule type" value="Genomic_DNA"/>
</dbReference>
<feature type="region of interest" description="Disordered" evidence="11">
    <location>
        <begin position="778"/>
        <end position="800"/>
    </location>
</feature>
<dbReference type="OrthoDB" id="10249612at2759"/>
<evidence type="ECO:0000256" key="5">
    <source>
        <dbReference type="ARBA" id="ARBA00022723"/>
    </source>
</evidence>
<dbReference type="PROSITE" id="PS00893">
    <property type="entry name" value="NUDIX_BOX"/>
    <property type="match status" value="1"/>
</dbReference>
<dbReference type="STRING" id="595528.A0A0D2WQ01"/>
<feature type="compositionally biased region" description="Low complexity" evidence="11">
    <location>
        <begin position="778"/>
        <end position="792"/>
    </location>
</feature>
<dbReference type="Pfam" id="PF12796">
    <property type="entry name" value="Ank_2"/>
    <property type="match status" value="1"/>
</dbReference>
<dbReference type="InterPro" id="IPR020084">
    <property type="entry name" value="NUDIX_hydrolase_CS"/>
</dbReference>
<comment type="cofactor">
    <cofactor evidence="1">
        <name>Mg(2+)</name>
        <dbReference type="ChEBI" id="CHEBI:18420"/>
    </cofactor>
</comment>
<dbReference type="InterPro" id="IPR012677">
    <property type="entry name" value="Nucleotide-bd_a/b_plait_sf"/>
</dbReference>
<comment type="similarity">
    <text evidence="3">Belongs to the Nudix hydrolase family. NudC subfamily.</text>
</comment>
<dbReference type="InterPro" id="IPR036770">
    <property type="entry name" value="Ankyrin_rpt-contain_sf"/>
</dbReference>
<dbReference type="GO" id="GO:0005829">
    <property type="term" value="C:cytosol"/>
    <property type="evidence" value="ECO:0007669"/>
    <property type="project" value="TreeGrafter"/>
</dbReference>
<dbReference type="InParanoid" id="A0A0D2WQ01"/>
<feature type="compositionally biased region" description="Low complexity" evidence="11">
    <location>
        <begin position="1075"/>
        <end position="1089"/>
    </location>
</feature>
<feature type="compositionally biased region" description="Low complexity" evidence="11">
    <location>
        <begin position="61"/>
        <end position="71"/>
    </location>
</feature>
<evidence type="ECO:0000256" key="11">
    <source>
        <dbReference type="SAM" id="MobiDB-lite"/>
    </source>
</evidence>
<dbReference type="Pfam" id="PF13865">
    <property type="entry name" value="FoP_duplication"/>
    <property type="match status" value="1"/>
</dbReference>
<dbReference type="Pfam" id="PF00293">
    <property type="entry name" value="NUDIX"/>
    <property type="match status" value="1"/>
</dbReference>
<comment type="cofactor">
    <cofactor evidence="2">
        <name>Zn(2+)</name>
        <dbReference type="ChEBI" id="CHEBI:29105"/>
    </cofactor>
</comment>
<dbReference type="Gene3D" id="3.90.79.10">
    <property type="entry name" value="Nucleoside Triphosphate Pyrophosphohydrolase"/>
    <property type="match status" value="1"/>
</dbReference>
<dbReference type="Proteomes" id="UP000008743">
    <property type="component" value="Unassembled WGS sequence"/>
</dbReference>
<dbReference type="SUPFAM" id="SSF54928">
    <property type="entry name" value="RNA-binding domain, RBD"/>
    <property type="match status" value="1"/>
</dbReference>
<evidence type="ECO:0000256" key="6">
    <source>
        <dbReference type="ARBA" id="ARBA00022801"/>
    </source>
</evidence>
<dbReference type="GO" id="GO:0019677">
    <property type="term" value="P:NAD+ catabolic process"/>
    <property type="evidence" value="ECO:0007669"/>
    <property type="project" value="TreeGrafter"/>
</dbReference>
<feature type="region of interest" description="Disordered" evidence="11">
    <location>
        <begin position="1068"/>
        <end position="1095"/>
    </location>
</feature>
<dbReference type="GO" id="GO:0005777">
    <property type="term" value="C:peroxisome"/>
    <property type="evidence" value="ECO:0007669"/>
    <property type="project" value="TreeGrafter"/>
</dbReference>
<keyword evidence="9" id="KW-0520">NAD</keyword>
<dbReference type="InterPro" id="IPR035979">
    <property type="entry name" value="RBD_domain_sf"/>
</dbReference>
<dbReference type="AlphaFoldDB" id="A0A0D2WQ01"/>
<evidence type="ECO:0000256" key="8">
    <source>
        <dbReference type="ARBA" id="ARBA00022884"/>
    </source>
</evidence>
<evidence type="ECO:0000256" key="2">
    <source>
        <dbReference type="ARBA" id="ARBA00001947"/>
    </source>
</evidence>
<evidence type="ECO:0000256" key="4">
    <source>
        <dbReference type="ARBA" id="ARBA00012381"/>
    </source>
</evidence>
<feature type="compositionally biased region" description="Low complexity" evidence="11">
    <location>
        <begin position="823"/>
        <end position="841"/>
    </location>
</feature>
<dbReference type="EC" id="3.6.1.22" evidence="4"/>
<keyword evidence="5" id="KW-0479">Metal-binding</keyword>
<feature type="compositionally biased region" description="Acidic residues" evidence="11">
    <location>
        <begin position="107"/>
        <end position="119"/>
    </location>
</feature>
<dbReference type="CDD" id="cd03429">
    <property type="entry name" value="NUDIX_NADH_pyrophosphatase_Nudt13"/>
    <property type="match status" value="1"/>
</dbReference>
<feature type="compositionally biased region" description="Basic and acidic residues" evidence="11">
    <location>
        <begin position="274"/>
        <end position="319"/>
    </location>
</feature>
<feature type="compositionally biased region" description="Low complexity" evidence="11">
    <location>
        <begin position="37"/>
        <end position="52"/>
    </location>
</feature>
<dbReference type="Pfam" id="PF00076">
    <property type="entry name" value="RRM_1"/>
    <property type="match status" value="1"/>
</dbReference>
<dbReference type="SUPFAM" id="SSF48403">
    <property type="entry name" value="Ankyrin repeat"/>
    <property type="match status" value="1"/>
</dbReference>
<dbReference type="InterPro" id="IPR015376">
    <property type="entry name" value="Znr_NADH_PPase"/>
</dbReference>
<feature type="compositionally biased region" description="Low complexity" evidence="11">
    <location>
        <begin position="577"/>
        <end position="609"/>
    </location>
</feature>
<reference evidence="14" key="1">
    <citation type="submission" date="2011-02" db="EMBL/GenBank/DDBJ databases">
        <title>The Genome Sequence of Capsaspora owczarzaki ATCC 30864.</title>
        <authorList>
            <person name="Russ C."/>
            <person name="Cuomo C."/>
            <person name="Burger G."/>
            <person name="Gray M.W."/>
            <person name="Holland P.W.H."/>
            <person name="King N."/>
            <person name="Lang F.B.F."/>
            <person name="Roger A.J."/>
            <person name="Ruiz-Trillo I."/>
            <person name="Young S.K."/>
            <person name="Zeng Q."/>
            <person name="Gargeya S."/>
            <person name="Alvarado L."/>
            <person name="Berlin A."/>
            <person name="Chapman S.B."/>
            <person name="Chen Z."/>
            <person name="Freedman E."/>
            <person name="Gellesch M."/>
            <person name="Goldberg J."/>
            <person name="Griggs A."/>
            <person name="Gujja S."/>
            <person name="Heilman E."/>
            <person name="Heiman D."/>
            <person name="Howarth C."/>
            <person name="Mehta T."/>
            <person name="Neiman D."/>
            <person name="Pearson M."/>
            <person name="Roberts A."/>
            <person name="Saif S."/>
            <person name="Shea T."/>
            <person name="Shenoy N."/>
            <person name="Sisk P."/>
            <person name="Stolte C."/>
            <person name="Sykes S."/>
            <person name="White J."/>
            <person name="Yandava C."/>
            <person name="Haas B."/>
            <person name="Nusbaum C."/>
            <person name="Birren B."/>
        </authorList>
    </citation>
    <scope>NUCLEOTIDE SEQUENCE</scope>
    <source>
        <strain evidence="14">ATCC 30864</strain>
    </source>
</reference>
<keyword evidence="7" id="KW-0460">Magnesium</keyword>
<protein>
    <recommendedName>
        <fullName evidence="4">NAD(+) diphosphatase</fullName>
        <ecNumber evidence="4">3.6.1.22</ecNumber>
    </recommendedName>
</protein>
<feature type="region of interest" description="Disordered" evidence="11">
    <location>
        <begin position="269"/>
        <end position="330"/>
    </location>
</feature>
<dbReference type="PANTHER" id="PTHR42904">
    <property type="entry name" value="NUDIX HYDROLASE, NUDC SUBFAMILY"/>
    <property type="match status" value="1"/>
</dbReference>
<evidence type="ECO:0000259" key="12">
    <source>
        <dbReference type="SMART" id="SM00360"/>
    </source>
</evidence>
<dbReference type="GO" id="GO:0006742">
    <property type="term" value="P:NADP+ catabolic process"/>
    <property type="evidence" value="ECO:0007669"/>
    <property type="project" value="TreeGrafter"/>
</dbReference>
<dbReference type="InterPro" id="IPR050241">
    <property type="entry name" value="NAD-cap_RNA_hydrolase_NudC"/>
</dbReference>
<feature type="region of interest" description="Disordered" evidence="11">
    <location>
        <begin position="576"/>
        <end position="609"/>
    </location>
</feature>
<feature type="domain" description="RRM" evidence="12">
    <location>
        <begin position="156"/>
        <end position="226"/>
    </location>
</feature>
<keyword evidence="8" id="KW-0694">RNA-binding</keyword>
<dbReference type="Gene3D" id="3.90.79.20">
    <property type="match status" value="1"/>
</dbReference>
<dbReference type="Gene3D" id="3.30.70.330">
    <property type="match status" value="1"/>
</dbReference>
<accession>A0A0D2WQ01</accession>
<dbReference type="eggNOG" id="KOG0504">
    <property type="taxonomic scope" value="Eukaryota"/>
</dbReference>
<keyword evidence="6" id="KW-0378">Hydrolase</keyword>
<dbReference type="InterPro" id="IPR025715">
    <property type="entry name" value="FoP_C"/>
</dbReference>
<evidence type="ECO:0000256" key="7">
    <source>
        <dbReference type="ARBA" id="ARBA00022842"/>
    </source>
</evidence>
<evidence type="ECO:0000256" key="9">
    <source>
        <dbReference type="ARBA" id="ARBA00023027"/>
    </source>
</evidence>
<dbReference type="CDD" id="cd00590">
    <property type="entry name" value="RRM_SF"/>
    <property type="match status" value="1"/>
</dbReference>
<dbReference type="NCBIfam" id="NF001299">
    <property type="entry name" value="PRK00241.1"/>
    <property type="match status" value="1"/>
</dbReference>
<evidence type="ECO:0000256" key="3">
    <source>
        <dbReference type="ARBA" id="ARBA00009595"/>
    </source>
</evidence>
<feature type="compositionally biased region" description="Low complexity" evidence="11">
    <location>
        <begin position="849"/>
        <end position="865"/>
    </location>
</feature>
<dbReference type="InterPro" id="IPR015797">
    <property type="entry name" value="NUDIX_hydrolase-like_dom_sf"/>
</dbReference>
<dbReference type="InterPro" id="IPR000086">
    <property type="entry name" value="NUDIX_hydrolase_dom"/>
</dbReference>
<dbReference type="Pfam" id="PF09297">
    <property type="entry name" value="Zn_ribbon_NUD"/>
    <property type="match status" value="1"/>
</dbReference>
<dbReference type="GO" id="GO:0003723">
    <property type="term" value="F:RNA binding"/>
    <property type="evidence" value="ECO:0007669"/>
    <property type="project" value="UniProtKB-KW"/>
</dbReference>
<evidence type="ECO:0000256" key="1">
    <source>
        <dbReference type="ARBA" id="ARBA00001946"/>
    </source>
</evidence>
<organism evidence="13 14">
    <name type="scientific">Capsaspora owczarzaki (strain ATCC 30864)</name>
    <dbReference type="NCBI Taxonomy" id="595528"/>
    <lineage>
        <taxon>Eukaryota</taxon>
        <taxon>Filasterea</taxon>
        <taxon>Capsaspora</taxon>
    </lineage>
</organism>
<dbReference type="GO" id="GO:0046872">
    <property type="term" value="F:metal ion binding"/>
    <property type="evidence" value="ECO:0007669"/>
    <property type="project" value="UniProtKB-KW"/>
</dbReference>
<dbReference type="GO" id="GO:0035529">
    <property type="term" value="F:NADH pyrophosphatase activity"/>
    <property type="evidence" value="ECO:0007669"/>
    <property type="project" value="TreeGrafter"/>
</dbReference>
<dbReference type="InterPro" id="IPR002110">
    <property type="entry name" value="Ankyrin_rpt"/>
</dbReference>
<sequence length="1120" mass="117164">MSEAAAAAPADSVSSKLSMSLDDIIASRPKDRKKPASSDAAPAAAGTSTSTSNGGGRRSGPRSSNSSSSTGGDRRAPSRDGGPIRGDRASARGRRRQPFPAHRQRDEFEDDEDDEDNFQADDSGPFAAAAFIQAPVAIGSGVHGRLSAAGSSSEVSLVVGNLAANINKNDMSELFANNNPTSVNIFSAPGSDTVIAHVVFSSLAAAKAARDKFHGLQLDNRVMVIGLITSSASSAPAVPQQQQHSGFAQPTIIPVQALEQLYQGYQQHAPTYSGERRHNDRSSSRGDRDDRRGGDRGARGRQDRGARPERPARQERAPREAPASSETLDSQLDSYFAVPSTALVLSSSSSSSSSSLFSSSSSAAAAAAAAAAAVAPTRGPAFFLTLPPPTSDSVLLRPSNNHRYRCFSSSSLPRSATLLQLRSTLAAASNNSNSISKQLQPAAAAPTAAAFSSTCSPTCSSSTLAQWKPAGMLALERQLLAAASTGDVVTVRRLVEMGLSSSASRLALDAPDSRAWTPLMLACRGGHVEVVDALLASRRVNPALTNDSGMTARTIAAFWGHVDVDKLFDKYGHHHATPSASTTSAATTNTNTTAATTTTTSSSTSSTSSVPPAYLPLAEHLRITAPSTPCFFGASDIDRCHLQRSDAAWLDEALQHSATRFLAFSEMRPLLKLPTANVDDEAAVQKGMRIAWLTHDEVSSYLARGATWILLGAKPLEVAAKNLPTASSDDVLLPASAAAGASPASDVLAAVEASSSSSSSTVDQSPLVTIAALTSPSTAGAASASRPASPSTQTVPKKRKPVFSTSVKRVLFAIDVSSIQATTTTTTTTTGNGSRPASRPSSQPPSPGPGSSAATTPLASAGAARPLAATAAAPLRNLETPLVQEFQRMRPASFLLSPGDAALVGQAAAVIDWHARHKFCAACGSATQPAEAGYKRKCSNVECLSQSGVHNFAYPRVDPVVIMLVLSPDRKKVLLGRQKSFPPTVYSCLSGFMEVGETIETAVRREIYEEAGILVGDVTYYTSQPFPFPSSLMIGCFAQALSTDIQLHDKELESCQWVTREQLLDALSKSTDTMPTPAQRSSSAPRSRTNSASANFRLPPPFAIAYQLAKAWAHSTQAHL</sequence>
<dbReference type="SMART" id="SM00360">
    <property type="entry name" value="RRM"/>
    <property type="match status" value="1"/>
</dbReference>
<dbReference type="InterPro" id="IPR049734">
    <property type="entry name" value="NudC-like_C"/>
</dbReference>
<dbReference type="Gene3D" id="1.25.40.20">
    <property type="entry name" value="Ankyrin repeat-containing domain"/>
    <property type="match status" value="1"/>
</dbReference>
<keyword evidence="14" id="KW-1185">Reference proteome</keyword>
<feature type="region of interest" description="Disordered" evidence="11">
    <location>
        <begin position="24"/>
        <end position="122"/>
    </location>
</feature>